<feature type="domain" description="DDH" evidence="1">
    <location>
        <begin position="17"/>
        <end position="154"/>
    </location>
</feature>
<proteinExistence type="predicted"/>
<organism evidence="3 4">
    <name type="scientific">Lactiplantibacillus dongliensis</name>
    <dbReference type="NCBI Taxonomy" id="2559919"/>
    <lineage>
        <taxon>Bacteria</taxon>
        <taxon>Bacillati</taxon>
        <taxon>Bacillota</taxon>
        <taxon>Bacilli</taxon>
        <taxon>Lactobacillales</taxon>
        <taxon>Lactobacillaceae</taxon>
        <taxon>Lactiplantibacillus</taxon>
    </lineage>
</organism>
<dbReference type="InterPro" id="IPR051319">
    <property type="entry name" value="Oligoribo/pAp-PDE_c-di-AMP_PDE"/>
</dbReference>
<dbReference type="RefSeq" id="WP_137639221.1">
    <property type="nucleotide sequence ID" value="NZ_BJDK01000004.1"/>
</dbReference>
<evidence type="ECO:0000313" key="3">
    <source>
        <dbReference type="EMBL" id="MFC6163358.1"/>
    </source>
</evidence>
<dbReference type="PANTHER" id="PTHR47618">
    <property type="entry name" value="BIFUNCTIONAL OLIGORIBONUCLEASE AND PAP PHOSPHATASE NRNA"/>
    <property type="match status" value="1"/>
</dbReference>
<reference evidence="4" key="1">
    <citation type="journal article" date="2019" name="Int. J. Syst. Evol. Microbiol.">
        <title>The Global Catalogue of Microorganisms (GCM) 10K type strain sequencing project: providing services to taxonomists for standard genome sequencing and annotation.</title>
        <authorList>
            <consortium name="The Broad Institute Genomics Platform"/>
            <consortium name="The Broad Institute Genome Sequencing Center for Infectious Disease"/>
            <person name="Wu L."/>
            <person name="Ma J."/>
        </authorList>
    </citation>
    <scope>NUCLEOTIDE SEQUENCE [LARGE SCALE GENOMIC DNA]</scope>
    <source>
        <strain evidence="4">CCM 8932</strain>
    </source>
</reference>
<dbReference type="Pfam" id="PF01368">
    <property type="entry name" value="DHH"/>
    <property type="match status" value="1"/>
</dbReference>
<comment type="caution">
    <text evidence="3">The sequence shown here is derived from an EMBL/GenBank/DDBJ whole genome shotgun (WGS) entry which is preliminary data.</text>
</comment>
<name>A0ABW1R4L6_9LACO</name>
<accession>A0ABW1R4L6</accession>
<dbReference type="InterPro" id="IPR001667">
    <property type="entry name" value="DDH_dom"/>
</dbReference>
<dbReference type="Gene3D" id="3.10.310.30">
    <property type="match status" value="1"/>
</dbReference>
<sequence length="318" mass="34623">MTVQTEILNLIKQAKTIIIQRHQRPDPDAIGSQLGLAEIIQASFPDKKVLAPGKQYHGFDWLGQMDVVTEADYQDALVMVLDTANQPRIDGEFYQAGSALVKIDHHPNDDAFGDPQWVDVEASSTSELIYQFYAAFKSELTLTADAAKLLYAGIVGDTGRFLYDATKPSTLRAAAALMEAGADATAVNRIEDTITLPVARLSAYVYEHLTQLDSGAAYVILTNDIMDSFEIGDASTAGVVPLPGRIDTVKAWAIFVQQKEGDFRIRLRSKGPSINGVAKLHDGGGHPMASGAKAKDQAEIETVVRELDQVARDYEKEV</sequence>
<gene>
    <name evidence="3" type="ORF">ACFP3T_01565</name>
</gene>
<dbReference type="Proteomes" id="UP001596253">
    <property type="component" value="Unassembled WGS sequence"/>
</dbReference>
<dbReference type="Pfam" id="PF02272">
    <property type="entry name" value="DHHA1"/>
    <property type="match status" value="1"/>
</dbReference>
<keyword evidence="4" id="KW-1185">Reference proteome</keyword>
<feature type="domain" description="DHHA1" evidence="2">
    <location>
        <begin position="246"/>
        <end position="312"/>
    </location>
</feature>
<evidence type="ECO:0000259" key="2">
    <source>
        <dbReference type="Pfam" id="PF02272"/>
    </source>
</evidence>
<evidence type="ECO:0000259" key="1">
    <source>
        <dbReference type="Pfam" id="PF01368"/>
    </source>
</evidence>
<dbReference type="EC" id="3.1.3.7" evidence="3"/>
<evidence type="ECO:0000313" key="4">
    <source>
        <dbReference type="Proteomes" id="UP001596253"/>
    </source>
</evidence>
<dbReference type="InterPro" id="IPR038763">
    <property type="entry name" value="DHH_sf"/>
</dbReference>
<dbReference type="GO" id="GO:0008441">
    <property type="term" value="F:3'(2'),5'-bisphosphate nucleotidase activity"/>
    <property type="evidence" value="ECO:0007669"/>
    <property type="project" value="UniProtKB-EC"/>
</dbReference>
<keyword evidence="3" id="KW-0378">Hydrolase</keyword>
<dbReference type="PANTHER" id="PTHR47618:SF1">
    <property type="entry name" value="BIFUNCTIONAL OLIGORIBONUCLEASE AND PAP PHOSPHATASE NRNA"/>
    <property type="match status" value="1"/>
</dbReference>
<dbReference type="EMBL" id="JBHSSD010000008">
    <property type="protein sequence ID" value="MFC6163358.1"/>
    <property type="molecule type" value="Genomic_DNA"/>
</dbReference>
<dbReference type="SUPFAM" id="SSF64182">
    <property type="entry name" value="DHH phosphoesterases"/>
    <property type="match status" value="1"/>
</dbReference>
<protein>
    <submittedName>
        <fullName evidence="3">Bifunctional oligoribonuclease/PAP phosphatase NrnA</fullName>
        <ecNumber evidence="3">3.1.3.7</ecNumber>
    </submittedName>
</protein>
<dbReference type="Gene3D" id="3.90.1640.10">
    <property type="entry name" value="inorganic pyrophosphatase (n-terminal core)"/>
    <property type="match status" value="1"/>
</dbReference>
<dbReference type="InterPro" id="IPR003156">
    <property type="entry name" value="DHHA1_dom"/>
</dbReference>